<accession>A0A241XXL5</accession>
<sequence>MSNSDVFTGYCLSSAGLANRHHFATFFLYSIHRHLTRPPPEAPGRFIVRHPLAQFAVVFLLLASAASNAAPELPTGPASGAWLNGSLDLLEDPDGNLAVEDLEQAEQAGRFVAAAGRTSVGLSRSAWWLRLDLPRREAVSGGWWLEVASASLHDLRLYLPDERGGFREHRSGEAVPFAEGRDHAYRHPLFRIPPGDGPLRVYLRSYDPGGNAFPLRLWSHDELLEYRSQGNLLFGMAYGLILALLLYNLFLFTSLRDRAYFWYVLTAASALVLTLSISGHGFEYFWPERAVPWWLDRLALLAIWGICVIRFSQNLLQSRQHARWAHHLLNACCLLFLACLAFNAAGWRWQAAGVLALTLLANLPIAIGLAVQRWRQGSATARLYLVGFGLVLGSVSLGVMRATALVQPTSANAMVFPLALTLEALLFSLALASRIQDLKQERALALDQADQEKNARLALLHSAQRDLARAVEVRTNELSEANRQLQMREAQLQYAAHHDPLTGLGNRRHLMEFAESALDDARRHGNSMALLLIDLDHFKPINDTHGHDAGDFVLQNVAQRLRHCVRTEDCVARLGGDEFAVLVGGSNAEQHARDIAERLLRELAKPVEFAKQWLVITPSIGVALFPGDALQFGKLYKAADQALYRVKGAGRAGYAMAADDERETAPALPWPTALAPERIS</sequence>
<dbReference type="Gene3D" id="2.60.40.2380">
    <property type="match status" value="1"/>
</dbReference>
<name>A0A241XXL5_PSEAI</name>
<dbReference type="NCBIfam" id="TIGR00254">
    <property type="entry name" value="GGDEF"/>
    <property type="match status" value="1"/>
</dbReference>
<dbReference type="Proteomes" id="UP000194857">
    <property type="component" value="Unassembled WGS sequence"/>
</dbReference>
<dbReference type="InterPro" id="IPR029787">
    <property type="entry name" value="Nucleotide_cyclase"/>
</dbReference>
<dbReference type="InterPro" id="IPR052155">
    <property type="entry name" value="Biofilm_reg_signaling"/>
</dbReference>
<comment type="cofactor">
    <cofactor evidence="1">
        <name>Mg(2+)</name>
        <dbReference type="ChEBI" id="CHEBI:18420"/>
    </cofactor>
</comment>
<dbReference type="GO" id="GO:0005886">
    <property type="term" value="C:plasma membrane"/>
    <property type="evidence" value="ECO:0007669"/>
    <property type="project" value="UniProtKB-SubCell"/>
</dbReference>
<comment type="subcellular location">
    <subcellularLocation>
        <location evidence="2">Cell inner membrane</location>
    </subcellularLocation>
</comment>
<evidence type="ECO:0000313" key="4">
    <source>
        <dbReference type="Proteomes" id="UP000194857"/>
    </source>
</evidence>
<evidence type="ECO:0000313" key="3">
    <source>
        <dbReference type="EMBL" id="OTI66051.1"/>
    </source>
</evidence>
<evidence type="ECO:0000256" key="2">
    <source>
        <dbReference type="ARBA" id="ARBA00004533"/>
    </source>
</evidence>
<organism evidence="3 4">
    <name type="scientific">Pseudomonas aeruginosa</name>
    <dbReference type="NCBI Taxonomy" id="287"/>
    <lineage>
        <taxon>Bacteria</taxon>
        <taxon>Pseudomonadati</taxon>
        <taxon>Pseudomonadota</taxon>
        <taxon>Gammaproteobacteria</taxon>
        <taxon>Pseudomonadales</taxon>
        <taxon>Pseudomonadaceae</taxon>
        <taxon>Pseudomonas</taxon>
    </lineage>
</organism>
<dbReference type="CDD" id="cd01949">
    <property type="entry name" value="GGDEF"/>
    <property type="match status" value="1"/>
</dbReference>
<dbReference type="PANTHER" id="PTHR44757">
    <property type="entry name" value="DIGUANYLATE CYCLASE DGCP"/>
    <property type="match status" value="1"/>
</dbReference>
<dbReference type="FunFam" id="3.30.70.270:FF:000001">
    <property type="entry name" value="Diguanylate cyclase domain protein"/>
    <property type="match status" value="1"/>
</dbReference>
<dbReference type="SMART" id="SM00267">
    <property type="entry name" value="GGDEF"/>
    <property type="match status" value="1"/>
</dbReference>
<proteinExistence type="predicted"/>
<dbReference type="InterPro" id="IPR011623">
    <property type="entry name" value="7TMR_DISM_rcpt_extracell_dom1"/>
</dbReference>
<protein>
    <submittedName>
        <fullName evidence="3">Uncharacterized protein</fullName>
    </submittedName>
</protein>
<evidence type="ECO:0000256" key="1">
    <source>
        <dbReference type="ARBA" id="ARBA00001946"/>
    </source>
</evidence>
<dbReference type="AlphaFoldDB" id="A0A241XXL5"/>
<dbReference type="GO" id="GO:0003824">
    <property type="term" value="F:catalytic activity"/>
    <property type="evidence" value="ECO:0007669"/>
    <property type="project" value="UniProtKB-ARBA"/>
</dbReference>
<reference evidence="3 4" key="1">
    <citation type="submission" date="2017-05" db="EMBL/GenBank/DDBJ databases">
        <authorList>
            <person name="Song R."/>
            <person name="Chenine A.L."/>
            <person name="Ruprecht R.M."/>
        </authorList>
    </citation>
    <scope>NUCLEOTIDE SEQUENCE [LARGE SCALE GENOMIC DNA]</scope>
    <source>
        <strain evidence="3 4">S567_C10_BS</strain>
    </source>
</reference>
<dbReference type="EMBL" id="NFFZ01000001">
    <property type="protein sequence ID" value="OTI66051.1"/>
    <property type="molecule type" value="Genomic_DNA"/>
</dbReference>
<dbReference type="InterPro" id="IPR011622">
    <property type="entry name" value="7TMR_DISM_rcpt_extracell_dom2"/>
</dbReference>
<dbReference type="PROSITE" id="PS50887">
    <property type="entry name" value="GGDEF"/>
    <property type="match status" value="1"/>
</dbReference>
<dbReference type="InterPro" id="IPR000160">
    <property type="entry name" value="GGDEF_dom"/>
</dbReference>
<dbReference type="InterPro" id="IPR043128">
    <property type="entry name" value="Rev_trsase/Diguanyl_cyclase"/>
</dbReference>
<dbReference type="Pfam" id="PF07696">
    <property type="entry name" value="7TMR-DISMED2"/>
    <property type="match status" value="1"/>
</dbReference>
<dbReference type="SUPFAM" id="SSF55073">
    <property type="entry name" value="Nucleotide cyclase"/>
    <property type="match status" value="1"/>
</dbReference>
<gene>
    <name evidence="3" type="ORF">CAZ10_01855</name>
</gene>
<dbReference type="PANTHER" id="PTHR44757:SF2">
    <property type="entry name" value="BIOFILM ARCHITECTURE MAINTENANCE PROTEIN MBAA"/>
    <property type="match status" value="1"/>
</dbReference>
<comment type="caution">
    <text evidence="3">The sequence shown here is derived from an EMBL/GenBank/DDBJ whole genome shotgun (WGS) entry which is preliminary data.</text>
</comment>
<dbReference type="Gene3D" id="3.30.70.270">
    <property type="match status" value="1"/>
</dbReference>
<dbReference type="Pfam" id="PF07695">
    <property type="entry name" value="7TMR-DISM_7TM"/>
    <property type="match status" value="1"/>
</dbReference>
<dbReference type="Pfam" id="PF00990">
    <property type="entry name" value="GGDEF"/>
    <property type="match status" value="1"/>
</dbReference>